<protein>
    <submittedName>
        <fullName evidence="2">Uncharacterized protein</fullName>
    </submittedName>
</protein>
<feature type="transmembrane region" description="Helical" evidence="1">
    <location>
        <begin position="7"/>
        <end position="27"/>
    </location>
</feature>
<evidence type="ECO:0000313" key="2">
    <source>
        <dbReference type="EMBL" id="MDL0088163.1"/>
    </source>
</evidence>
<gene>
    <name evidence="2" type="ORF">NYG85_02065</name>
</gene>
<evidence type="ECO:0000256" key="1">
    <source>
        <dbReference type="SAM" id="Phobius"/>
    </source>
</evidence>
<dbReference type="RefSeq" id="WP_284936814.1">
    <property type="nucleotide sequence ID" value="NZ_JANURM010000002.1"/>
</dbReference>
<feature type="transmembrane region" description="Helical" evidence="1">
    <location>
        <begin position="33"/>
        <end position="49"/>
    </location>
</feature>
<name>A0ABT7HP16_9BACT</name>
<proteinExistence type="predicted"/>
<keyword evidence="1" id="KW-0472">Membrane</keyword>
<comment type="caution">
    <text evidence="2">The sequence shown here is derived from an EMBL/GenBank/DDBJ whole genome shotgun (WGS) entry which is preliminary data.</text>
</comment>
<evidence type="ECO:0000313" key="3">
    <source>
        <dbReference type="Proteomes" id="UP001173801"/>
    </source>
</evidence>
<organism evidence="2 3">
    <name type="scientific">Campylobacter gastrosuis</name>
    <dbReference type="NCBI Taxonomy" id="2974576"/>
    <lineage>
        <taxon>Bacteria</taxon>
        <taxon>Pseudomonadati</taxon>
        <taxon>Campylobacterota</taxon>
        <taxon>Epsilonproteobacteria</taxon>
        <taxon>Campylobacterales</taxon>
        <taxon>Campylobacteraceae</taxon>
        <taxon>Campylobacter</taxon>
    </lineage>
</organism>
<keyword evidence="1" id="KW-0812">Transmembrane</keyword>
<sequence length="61" mass="6967">MIWFFIKCLLIAFFAPIILFMFVDIIATDFDGFLLLIVAAIFVAIAQIIDNKKAKKRTSIL</sequence>
<accession>A0ABT7HP16</accession>
<dbReference type="Proteomes" id="UP001173801">
    <property type="component" value="Unassembled WGS sequence"/>
</dbReference>
<reference evidence="2" key="1">
    <citation type="submission" date="2022-08" db="EMBL/GenBank/DDBJ databases">
        <authorList>
            <person name="Wang H."/>
        </authorList>
    </citation>
    <scope>NUCLEOTIDE SEQUENCE</scope>
    <source>
        <strain evidence="2">PS10</strain>
    </source>
</reference>
<keyword evidence="1" id="KW-1133">Transmembrane helix</keyword>
<dbReference type="EMBL" id="JANURM010000002">
    <property type="protein sequence ID" value="MDL0088163.1"/>
    <property type="molecule type" value="Genomic_DNA"/>
</dbReference>
<reference evidence="2" key="2">
    <citation type="journal article" date="2023" name="Microorganisms">
        <title>Isolation and Genomic Characteristics of Cat-Borne Campylobacter felis sp. nov. and Sheep-Borne Campylobacter ovis sp. nov.</title>
        <authorList>
            <person name="Wang H."/>
            <person name="Li Y."/>
            <person name="Gu Y."/>
            <person name="Zhou G."/>
            <person name="Chen X."/>
            <person name="Zhang X."/>
            <person name="Shao Z."/>
            <person name="Zhang J."/>
            <person name="Zhang M."/>
        </authorList>
    </citation>
    <scope>NUCLEOTIDE SEQUENCE</scope>
    <source>
        <strain evidence="2">PS10</strain>
    </source>
</reference>
<keyword evidence="3" id="KW-1185">Reference proteome</keyword>